<dbReference type="InterPro" id="IPR023392">
    <property type="entry name" value="Tom20_dom_sf"/>
</dbReference>
<evidence type="ECO:0000256" key="5">
    <source>
        <dbReference type="ARBA" id="ARBA00022787"/>
    </source>
</evidence>
<dbReference type="GO" id="GO:0006605">
    <property type="term" value="P:protein targeting"/>
    <property type="evidence" value="ECO:0007669"/>
    <property type="project" value="InterPro"/>
</dbReference>
<dbReference type="InterPro" id="IPR022422">
    <property type="entry name" value="MAS20_rcpt_metazoan"/>
</dbReference>
<feature type="transmembrane region" description="Helical" evidence="11">
    <location>
        <begin position="6"/>
        <end position="24"/>
    </location>
</feature>
<dbReference type="EMBL" id="BSEH01000946">
    <property type="protein sequence ID" value="GLJ59457.1"/>
    <property type="molecule type" value="Genomic_DNA"/>
</dbReference>
<evidence type="ECO:0000256" key="11">
    <source>
        <dbReference type="SAM" id="Phobius"/>
    </source>
</evidence>
<dbReference type="GO" id="GO:0030150">
    <property type="term" value="P:protein import into mitochondrial matrix"/>
    <property type="evidence" value="ECO:0007669"/>
    <property type="project" value="TreeGrafter"/>
</dbReference>
<dbReference type="GO" id="GO:0008320">
    <property type="term" value="F:protein transmembrane transporter activity"/>
    <property type="evidence" value="ECO:0007669"/>
    <property type="project" value="TreeGrafter"/>
</dbReference>
<dbReference type="PRINTS" id="PR01989">
    <property type="entry name" value="EUOM20RECPTR"/>
</dbReference>
<evidence type="ECO:0000256" key="7">
    <source>
        <dbReference type="ARBA" id="ARBA00022989"/>
    </source>
</evidence>
<dbReference type="Pfam" id="PF02064">
    <property type="entry name" value="MAS20"/>
    <property type="match status" value="1"/>
</dbReference>
<dbReference type="InterPro" id="IPR002056">
    <property type="entry name" value="MAS20"/>
</dbReference>
<evidence type="ECO:0000256" key="10">
    <source>
        <dbReference type="PIRNR" id="PIRNR037707"/>
    </source>
</evidence>
<comment type="subcellular location">
    <subcellularLocation>
        <location evidence="1">Mitochondrion outer membrane</location>
        <topology evidence="1">Single-pass membrane protein</topology>
    </subcellularLocation>
</comment>
<dbReference type="PANTHER" id="PTHR12430">
    <property type="entry name" value="MITOCHONDRIAL IMPORT RECEPTOR SUBUNIT TOM20"/>
    <property type="match status" value="1"/>
</dbReference>
<dbReference type="GO" id="GO:0030943">
    <property type="term" value="F:mitochondrion targeting sequence binding"/>
    <property type="evidence" value="ECO:0007669"/>
    <property type="project" value="TreeGrafter"/>
</dbReference>
<evidence type="ECO:0000256" key="6">
    <source>
        <dbReference type="ARBA" id="ARBA00022927"/>
    </source>
</evidence>
<evidence type="ECO:0008006" key="14">
    <source>
        <dbReference type="Google" id="ProtNLM"/>
    </source>
</evidence>
<dbReference type="Gene3D" id="1.20.960.10">
    <property type="entry name" value="Mitochondrial outer membrane translocase complex, subunit Tom20 domain"/>
    <property type="match status" value="1"/>
</dbReference>
<keyword evidence="9 10" id="KW-0472">Membrane</keyword>
<dbReference type="GO" id="GO:0006886">
    <property type="term" value="P:intracellular protein transport"/>
    <property type="evidence" value="ECO:0007669"/>
    <property type="project" value="InterPro"/>
</dbReference>
<dbReference type="PIRSF" id="PIRSF037707">
    <property type="entry name" value="MAS20_rcpt"/>
    <property type="match status" value="1"/>
</dbReference>
<dbReference type="PANTHER" id="PTHR12430:SF0">
    <property type="entry name" value="TRANSLOCASE OF OUTER MITOCHONDRIAL MEMBRANE 20"/>
    <property type="match status" value="1"/>
</dbReference>
<protein>
    <recommendedName>
        <fullName evidence="14">Mitochondrial import receptor subunit TOM20</fullName>
    </recommendedName>
</protein>
<keyword evidence="8 10" id="KW-0496">Mitochondrion</keyword>
<evidence type="ECO:0000256" key="8">
    <source>
        <dbReference type="ARBA" id="ARBA00023128"/>
    </source>
</evidence>
<evidence type="ECO:0000313" key="13">
    <source>
        <dbReference type="Proteomes" id="UP001234787"/>
    </source>
</evidence>
<name>A0AAD3NW36_CRYJA</name>
<evidence type="ECO:0000256" key="1">
    <source>
        <dbReference type="ARBA" id="ARBA00004572"/>
    </source>
</evidence>
<accession>A0AAD3NW36</accession>
<dbReference type="GO" id="GO:0005742">
    <property type="term" value="C:mitochondrial outer membrane translocase complex"/>
    <property type="evidence" value="ECO:0007669"/>
    <property type="project" value="UniProtKB-UniRule"/>
</dbReference>
<keyword evidence="13" id="KW-1185">Reference proteome</keyword>
<keyword evidence="6" id="KW-0653">Protein transport</keyword>
<evidence type="ECO:0000313" key="12">
    <source>
        <dbReference type="EMBL" id="GLJ59457.1"/>
    </source>
</evidence>
<dbReference type="GO" id="GO:0016031">
    <property type="term" value="P:tRNA import into mitochondrion"/>
    <property type="evidence" value="ECO:0007669"/>
    <property type="project" value="TreeGrafter"/>
</dbReference>
<evidence type="ECO:0000256" key="3">
    <source>
        <dbReference type="ARBA" id="ARBA00022448"/>
    </source>
</evidence>
<evidence type="ECO:0000256" key="4">
    <source>
        <dbReference type="ARBA" id="ARBA00022692"/>
    </source>
</evidence>
<keyword evidence="3" id="KW-0813">Transport</keyword>
<dbReference type="Proteomes" id="UP001234787">
    <property type="component" value="Unassembled WGS sequence"/>
</dbReference>
<proteinExistence type="inferred from homology"/>
<keyword evidence="7 11" id="KW-1133">Transmembrane helix</keyword>
<evidence type="ECO:0000256" key="2">
    <source>
        <dbReference type="ARBA" id="ARBA00005792"/>
    </source>
</evidence>
<keyword evidence="5 10" id="KW-1000">Mitochondrion outer membrane</keyword>
<reference evidence="12" key="1">
    <citation type="submission" date="2022-12" db="EMBL/GenBank/DDBJ databases">
        <title>Chromosome-Level Genome Assembly of Japanese Cedar (Cryptomeriajaponica D. Don).</title>
        <authorList>
            <person name="Fujino T."/>
            <person name="Yamaguchi K."/>
            <person name="Yokoyama T."/>
            <person name="Hamanaka T."/>
            <person name="Harazono Y."/>
            <person name="Kamada H."/>
            <person name="Kobayashi W."/>
            <person name="Ujino-Ihara T."/>
            <person name="Uchiyama K."/>
            <person name="Matsumoto A."/>
            <person name="Izuno A."/>
            <person name="Tsumura Y."/>
            <person name="Toyoda A."/>
            <person name="Shigenobu S."/>
            <person name="Moriguchi Y."/>
            <person name="Ueno S."/>
            <person name="Kasahara M."/>
        </authorList>
    </citation>
    <scope>NUCLEOTIDE SEQUENCE</scope>
</reference>
<evidence type="ECO:0000256" key="9">
    <source>
        <dbReference type="ARBA" id="ARBA00023136"/>
    </source>
</evidence>
<gene>
    <name evidence="12" type="ORF">SUGI_1509290</name>
</gene>
<dbReference type="AlphaFoldDB" id="A0AAD3NW36"/>
<keyword evidence="4 11" id="KW-0812">Transmembrane</keyword>
<dbReference type="SUPFAM" id="SSF47157">
    <property type="entry name" value="Mitochondrial import receptor subunit Tom20"/>
    <property type="match status" value="1"/>
</dbReference>
<comment type="caution">
    <text evidence="12">The sequence shown here is derived from an EMBL/GenBank/DDBJ whole genome shotgun (WGS) entry which is preliminary data.</text>
</comment>
<dbReference type="PRINTS" id="PR00351">
    <property type="entry name" value="OM20RECEPTOR"/>
</dbReference>
<organism evidence="12 13">
    <name type="scientific">Cryptomeria japonica</name>
    <name type="common">Japanese cedar</name>
    <name type="synonym">Cupressus japonica</name>
    <dbReference type="NCBI Taxonomy" id="3369"/>
    <lineage>
        <taxon>Eukaryota</taxon>
        <taxon>Viridiplantae</taxon>
        <taxon>Streptophyta</taxon>
        <taxon>Embryophyta</taxon>
        <taxon>Tracheophyta</taxon>
        <taxon>Spermatophyta</taxon>
        <taxon>Pinopsida</taxon>
        <taxon>Pinidae</taxon>
        <taxon>Conifers II</taxon>
        <taxon>Cupressales</taxon>
        <taxon>Cupressaceae</taxon>
        <taxon>Cryptomeria</taxon>
    </lineage>
</organism>
<comment type="similarity">
    <text evidence="2 10">Belongs to the Tom20 family.</text>
</comment>
<sequence length="148" mass="17222">MEYLTFRNIGLACGVGFLGYCVYFDHKRRSHPTYKERVKARRELERTQQETEDDIVLPPASDKRALEKFFVTEVEKGEELIQAGDYDRAVKHLSYAVVLCPQPQELLRYMKESLPPQAYVKLVKYLEIANEKVNEAFKKSSLAEEDVE</sequence>